<feature type="compositionally biased region" description="Polar residues" evidence="1">
    <location>
        <begin position="50"/>
        <end position="85"/>
    </location>
</feature>
<dbReference type="InterPro" id="IPR025645">
    <property type="entry name" value="DUF4349"/>
</dbReference>
<proteinExistence type="predicted"/>
<name>A0A7R7ID73_9FIRM</name>
<feature type="domain" description="DUF4349" evidence="3">
    <location>
        <begin position="110"/>
        <end position="325"/>
    </location>
</feature>
<feature type="compositionally biased region" description="Low complexity" evidence="1">
    <location>
        <begin position="348"/>
        <end position="363"/>
    </location>
</feature>
<reference evidence="4 5" key="1">
    <citation type="submission" date="2020-11" db="EMBL/GenBank/DDBJ databases">
        <title>Draft genome sequencing of a Lachnospiraceae strain isolated from anoxic soil subjected to BSD treatment.</title>
        <authorList>
            <person name="Uek A."/>
            <person name="Tonouchi A."/>
        </authorList>
    </citation>
    <scope>NUCLEOTIDE SEQUENCE [LARGE SCALE GENOMIC DNA]</scope>
    <source>
        <strain evidence="4 5">TB5</strain>
    </source>
</reference>
<organism evidence="4 5">
    <name type="scientific">Anaeromicropila herbilytica</name>
    <dbReference type="NCBI Taxonomy" id="2785025"/>
    <lineage>
        <taxon>Bacteria</taxon>
        <taxon>Bacillati</taxon>
        <taxon>Bacillota</taxon>
        <taxon>Clostridia</taxon>
        <taxon>Lachnospirales</taxon>
        <taxon>Lachnospiraceae</taxon>
        <taxon>Anaeromicropila</taxon>
    </lineage>
</organism>
<dbReference type="EMBL" id="AP024169">
    <property type="protein sequence ID" value="BCN31473.1"/>
    <property type="molecule type" value="Genomic_DNA"/>
</dbReference>
<dbReference type="KEGG" id="ahb:bsdtb5_27680"/>
<protein>
    <recommendedName>
        <fullName evidence="3">DUF4349 domain-containing protein</fullName>
    </recommendedName>
</protein>
<dbReference type="AlphaFoldDB" id="A0A7R7ID73"/>
<evidence type="ECO:0000313" key="5">
    <source>
        <dbReference type="Proteomes" id="UP000595897"/>
    </source>
</evidence>
<dbReference type="Pfam" id="PF14257">
    <property type="entry name" value="DUF4349"/>
    <property type="match status" value="1"/>
</dbReference>
<sequence>MRRKLVKIFLCIVIIGSLINVGCSRKSDYKEDSTTPMVDSSYDNLKDNSGDLSSSSIGDELNTTNDVNVESDTSTTDKATDGSVQSEEKAITNGTSIVSTANQVDDSTNRKLIKIVSLDLETLDYDLLIQKLDQDIKKYKGYVEDSTLSGNKYFSEEDQRYSTMVVRIPKDHMDEFVNEVSKDGNVVNKEEKTEDVTLDYVDVESHNKSLKIEEERLLELVKKAEKLEDIITLETKLSEIRYEIEANESQIRTYNNLVEYSTVNLTITEVKKITEVSAQKKSVSERIHEGYDKNIEKCRDKAQDFFVWFVINLPYIVALLTIAIVILVICKKKMKLKKENKDGKNNNKNDNNNNGNNNNSLNE</sequence>
<evidence type="ECO:0000256" key="2">
    <source>
        <dbReference type="SAM" id="Phobius"/>
    </source>
</evidence>
<feature type="region of interest" description="Disordered" evidence="1">
    <location>
        <begin position="339"/>
        <end position="363"/>
    </location>
</feature>
<dbReference type="RefSeq" id="WP_271712590.1">
    <property type="nucleotide sequence ID" value="NZ_AP024169.1"/>
</dbReference>
<gene>
    <name evidence="4" type="ORF">bsdtb5_27680</name>
</gene>
<accession>A0A7R7ID73</accession>
<keyword evidence="5" id="KW-1185">Reference proteome</keyword>
<evidence type="ECO:0000259" key="3">
    <source>
        <dbReference type="Pfam" id="PF14257"/>
    </source>
</evidence>
<dbReference type="Proteomes" id="UP000595897">
    <property type="component" value="Chromosome"/>
</dbReference>
<feature type="transmembrane region" description="Helical" evidence="2">
    <location>
        <begin position="305"/>
        <end position="330"/>
    </location>
</feature>
<keyword evidence="2" id="KW-0812">Transmembrane</keyword>
<keyword evidence="2" id="KW-0472">Membrane</keyword>
<evidence type="ECO:0000256" key="1">
    <source>
        <dbReference type="SAM" id="MobiDB-lite"/>
    </source>
</evidence>
<feature type="compositionally biased region" description="Polar residues" evidence="1">
    <location>
        <begin position="34"/>
        <end position="43"/>
    </location>
</feature>
<evidence type="ECO:0000313" key="4">
    <source>
        <dbReference type="EMBL" id="BCN31473.1"/>
    </source>
</evidence>
<keyword evidence="2" id="KW-1133">Transmembrane helix</keyword>
<feature type="region of interest" description="Disordered" evidence="1">
    <location>
        <begin position="26"/>
        <end position="91"/>
    </location>
</feature>